<proteinExistence type="predicted"/>
<accession>A0A3G6IV52</accession>
<dbReference type="SUPFAM" id="SSF53474">
    <property type="entry name" value="alpha/beta-Hydrolases"/>
    <property type="match status" value="1"/>
</dbReference>
<evidence type="ECO:0000313" key="3">
    <source>
        <dbReference type="Proteomes" id="UP000271426"/>
    </source>
</evidence>
<evidence type="ECO:0000313" key="2">
    <source>
        <dbReference type="EMBL" id="AZA08518.1"/>
    </source>
</evidence>
<keyword evidence="3" id="KW-1185">Reference proteome</keyword>
<gene>
    <name evidence="2" type="ORF">CPPEL_01860</name>
</gene>
<dbReference type="Pfam" id="PF00561">
    <property type="entry name" value="Abhydrolase_1"/>
    <property type="match status" value="1"/>
</dbReference>
<organism evidence="2 3">
    <name type="scientific">Corynebacterium pseudopelargi</name>
    <dbReference type="NCBI Taxonomy" id="2080757"/>
    <lineage>
        <taxon>Bacteria</taxon>
        <taxon>Bacillati</taxon>
        <taxon>Actinomycetota</taxon>
        <taxon>Actinomycetes</taxon>
        <taxon>Mycobacteriales</taxon>
        <taxon>Corynebacteriaceae</taxon>
        <taxon>Corynebacterium</taxon>
    </lineage>
</organism>
<dbReference type="RefSeq" id="WP_123959547.1">
    <property type="nucleotide sequence ID" value="NZ_CP033898.1"/>
</dbReference>
<dbReference type="GO" id="GO:0016020">
    <property type="term" value="C:membrane"/>
    <property type="evidence" value="ECO:0007669"/>
    <property type="project" value="TreeGrafter"/>
</dbReference>
<dbReference type="GO" id="GO:0047372">
    <property type="term" value="F:monoacylglycerol lipase activity"/>
    <property type="evidence" value="ECO:0007669"/>
    <property type="project" value="UniProtKB-EC"/>
</dbReference>
<dbReference type="KEGG" id="cpso:CPPEL_01860"/>
<dbReference type="InterPro" id="IPR000073">
    <property type="entry name" value="AB_hydrolase_1"/>
</dbReference>
<feature type="domain" description="AB hydrolase-1" evidence="1">
    <location>
        <begin position="25"/>
        <end position="160"/>
    </location>
</feature>
<dbReference type="Gene3D" id="3.40.50.1820">
    <property type="entry name" value="alpha/beta hydrolase"/>
    <property type="match status" value="1"/>
</dbReference>
<dbReference type="PANTHER" id="PTHR43798:SF33">
    <property type="entry name" value="HYDROLASE, PUTATIVE (AFU_ORTHOLOGUE AFUA_2G14860)-RELATED"/>
    <property type="match status" value="1"/>
</dbReference>
<name>A0A3G6IV52_9CORY</name>
<keyword evidence="2" id="KW-0378">Hydrolase</keyword>
<dbReference type="PANTHER" id="PTHR43798">
    <property type="entry name" value="MONOACYLGLYCEROL LIPASE"/>
    <property type="match status" value="1"/>
</dbReference>
<sequence length="214" mass="22663">MALLKWVPPMGILPASPPIQGGEIPVLFLHGTLGSPGNFEFPARALANRGRAFVAPRYGSHGTDSLDTSLAELSGYVAKLEAQGIKQVDIVGHSAGGLLGLRLAHKHPGFVRGLIGLGAAFKGVPRSLPLNRLSRPMLSPLVRFVAGQVFVDITQQLAAQIPEGLQLISIYSTADRIVPAASSQLGRTIEIAGVRHEELPRQTVPILEALALIK</sequence>
<dbReference type="InterPro" id="IPR050266">
    <property type="entry name" value="AB_hydrolase_sf"/>
</dbReference>
<reference evidence="2 3" key="1">
    <citation type="submission" date="2018-11" db="EMBL/GenBank/DDBJ databases">
        <authorList>
            <person name="Kleinhagauer T."/>
            <person name="Glaeser S.P."/>
            <person name="Spergser J."/>
            <person name="Ruckert C."/>
            <person name="Kaempfer P."/>
            <person name="Busse H.-J."/>
        </authorList>
    </citation>
    <scope>NUCLEOTIDE SEQUENCE [LARGE SCALE GENOMIC DNA]</scope>
    <source>
        <strain evidence="2 3">812CH</strain>
    </source>
</reference>
<protein>
    <submittedName>
        <fullName evidence="2">Thermostable monoacylglycerol lipase</fullName>
        <ecNumber evidence="2">3.1.1.23</ecNumber>
    </submittedName>
</protein>
<dbReference type="Proteomes" id="UP000271426">
    <property type="component" value="Chromosome"/>
</dbReference>
<dbReference type="AlphaFoldDB" id="A0A3G6IV52"/>
<dbReference type="EC" id="3.1.1.23" evidence="2"/>
<dbReference type="EMBL" id="CP033898">
    <property type="protein sequence ID" value="AZA08518.1"/>
    <property type="molecule type" value="Genomic_DNA"/>
</dbReference>
<evidence type="ECO:0000259" key="1">
    <source>
        <dbReference type="Pfam" id="PF00561"/>
    </source>
</evidence>
<dbReference type="InterPro" id="IPR029058">
    <property type="entry name" value="AB_hydrolase_fold"/>
</dbReference>
<dbReference type="OrthoDB" id="4410380at2"/>